<reference evidence="3" key="1">
    <citation type="submission" date="2022-06" db="EMBL/GenBank/DDBJ databases">
        <title>Genome public.</title>
        <authorList>
            <person name="Sun Q."/>
        </authorList>
    </citation>
    <scope>NUCLEOTIDE SEQUENCE</scope>
    <source>
        <strain evidence="3">CWNU-1</strain>
    </source>
</reference>
<dbReference type="EMBL" id="JAMQAW010000004">
    <property type="protein sequence ID" value="MCM2387655.1"/>
    <property type="molecule type" value="Genomic_DNA"/>
</dbReference>
<evidence type="ECO:0000256" key="1">
    <source>
        <dbReference type="SAM" id="Phobius"/>
    </source>
</evidence>
<keyword evidence="4" id="KW-1185">Reference proteome</keyword>
<proteinExistence type="predicted"/>
<keyword evidence="1" id="KW-0812">Transmembrane</keyword>
<name>A0ABT0UJ75_9ACTN</name>
<accession>A0ABT0UJ75</accession>
<gene>
    <name evidence="3" type="ORF">NBG84_04915</name>
</gene>
<protein>
    <recommendedName>
        <fullName evidence="2">PASTA domain-containing protein</fullName>
    </recommendedName>
</protein>
<evidence type="ECO:0000259" key="2">
    <source>
        <dbReference type="Pfam" id="PF03793"/>
    </source>
</evidence>
<dbReference type="Pfam" id="PF03793">
    <property type="entry name" value="PASTA"/>
    <property type="match status" value="1"/>
</dbReference>
<evidence type="ECO:0000313" key="3">
    <source>
        <dbReference type="EMBL" id="MCM2387655.1"/>
    </source>
</evidence>
<feature type="transmembrane region" description="Helical" evidence="1">
    <location>
        <begin position="23"/>
        <end position="44"/>
    </location>
</feature>
<comment type="caution">
    <text evidence="3">The sequence shown here is derived from an EMBL/GenBank/DDBJ whole genome shotgun (WGS) entry which is preliminary data.</text>
</comment>
<dbReference type="Proteomes" id="UP001431429">
    <property type="component" value="Unassembled WGS sequence"/>
</dbReference>
<feature type="domain" description="PASTA" evidence="2">
    <location>
        <begin position="125"/>
        <end position="185"/>
    </location>
</feature>
<dbReference type="InterPro" id="IPR005543">
    <property type="entry name" value="PASTA_dom"/>
</dbReference>
<organism evidence="3 4">
    <name type="scientific">Streptomyces albipurpureus</name>
    <dbReference type="NCBI Taxonomy" id="2897419"/>
    <lineage>
        <taxon>Bacteria</taxon>
        <taxon>Bacillati</taxon>
        <taxon>Actinomycetota</taxon>
        <taxon>Actinomycetes</taxon>
        <taxon>Kitasatosporales</taxon>
        <taxon>Streptomycetaceae</taxon>
        <taxon>Streptomyces</taxon>
    </lineage>
</organism>
<dbReference type="RefSeq" id="WP_250918021.1">
    <property type="nucleotide sequence ID" value="NZ_JAMQAW010000004.1"/>
</dbReference>
<dbReference type="Gene3D" id="3.30.10.20">
    <property type="match status" value="1"/>
</dbReference>
<keyword evidence="1" id="KW-0472">Membrane</keyword>
<sequence length="196" mass="19803">MPTYPPPVGPPTPPNQFSGKQKATLGCGGALFLALVIGLIGSAVSPTPRTVTKSVPGPAVTKLVTVTVTPEVKAPATPTPSKKPTPVATTKVAATPAAKAVTTPAATPTPRKPAAPTPVAEIKSLPNLVGQQLQAAQDAAQAAGFYLLSSHDATGAGRMQLLDRNWKVCSQSPAPGSVDPSETVDFGAVKIEESCP</sequence>
<keyword evidence="1" id="KW-1133">Transmembrane helix</keyword>
<dbReference type="PRINTS" id="PR01217">
    <property type="entry name" value="PRICHEXTENSN"/>
</dbReference>
<evidence type="ECO:0000313" key="4">
    <source>
        <dbReference type="Proteomes" id="UP001431429"/>
    </source>
</evidence>